<gene>
    <name evidence="7" type="ORF">FB563_6259</name>
</gene>
<dbReference type="EMBL" id="VFNX01000002">
    <property type="protein sequence ID" value="TQK86164.1"/>
    <property type="molecule type" value="Genomic_DNA"/>
</dbReference>
<keyword evidence="2" id="KW-1003">Cell membrane</keyword>
<evidence type="ECO:0008006" key="9">
    <source>
        <dbReference type="Google" id="ProtNLM"/>
    </source>
</evidence>
<dbReference type="AlphaFoldDB" id="A0A542TH40"/>
<reference evidence="7 8" key="1">
    <citation type="submission" date="2019-06" db="EMBL/GenBank/DDBJ databases">
        <title>Sequencing the genomes of 1000 actinobacteria strains.</title>
        <authorList>
            <person name="Klenk H.-P."/>
        </authorList>
    </citation>
    <scope>NUCLEOTIDE SEQUENCE [LARGE SCALE GENOMIC DNA]</scope>
    <source>
        <strain evidence="7 8">DSM 41929</strain>
    </source>
</reference>
<dbReference type="InterPro" id="IPR036259">
    <property type="entry name" value="MFS_trans_sf"/>
</dbReference>
<proteinExistence type="predicted"/>
<evidence type="ECO:0000256" key="2">
    <source>
        <dbReference type="ARBA" id="ARBA00022475"/>
    </source>
</evidence>
<dbReference type="RefSeq" id="WP_055705303.1">
    <property type="nucleotide sequence ID" value="NZ_JBPJFI010000001.1"/>
</dbReference>
<keyword evidence="3 6" id="KW-0812">Transmembrane</keyword>
<accession>A0A542TH40</accession>
<dbReference type="PANTHER" id="PTHR23513:SF6">
    <property type="entry name" value="MAJOR FACILITATOR SUPERFAMILY ASSOCIATED DOMAIN-CONTAINING PROTEIN"/>
    <property type="match status" value="1"/>
</dbReference>
<dbReference type="SUPFAM" id="SSF103473">
    <property type="entry name" value="MFS general substrate transporter"/>
    <property type="match status" value="1"/>
</dbReference>
<dbReference type="PANTHER" id="PTHR23513">
    <property type="entry name" value="INTEGRAL MEMBRANE EFFLUX PROTEIN-RELATED"/>
    <property type="match status" value="1"/>
</dbReference>
<dbReference type="Gene3D" id="1.20.1250.20">
    <property type="entry name" value="MFS general substrate transporter like domains"/>
    <property type="match status" value="1"/>
</dbReference>
<evidence type="ECO:0000256" key="5">
    <source>
        <dbReference type="ARBA" id="ARBA00023136"/>
    </source>
</evidence>
<comment type="subcellular location">
    <subcellularLocation>
        <location evidence="1">Cell membrane</location>
        <topology evidence="1">Multi-pass membrane protein</topology>
    </subcellularLocation>
</comment>
<organism evidence="7 8">
    <name type="scientific">Streptomyces puniciscabiei</name>
    <dbReference type="NCBI Taxonomy" id="164348"/>
    <lineage>
        <taxon>Bacteria</taxon>
        <taxon>Bacillati</taxon>
        <taxon>Actinomycetota</taxon>
        <taxon>Actinomycetes</taxon>
        <taxon>Kitasatosporales</taxon>
        <taxon>Streptomycetaceae</taxon>
        <taxon>Streptomyces</taxon>
    </lineage>
</organism>
<feature type="transmembrane region" description="Helical" evidence="6">
    <location>
        <begin position="99"/>
        <end position="121"/>
    </location>
</feature>
<keyword evidence="8" id="KW-1185">Reference proteome</keyword>
<sequence>MHFAAERVLGSNYMHRYTLLTRNDLHIASFEKIVWAVAPPLASLLYVQFSAIGALIAMAAASAAPLLFAHRIPHTDPRTGTPGEGTLPERLGTAAILRLTWPTTLLSAAIMFLIGTVDVLLPARLDDVGSSPALAGPVMTAFAVASVAAGLAYGSRRWPGSPFSQTLVLLPVLTGAFALPGLTTHPMNFALAFAIGGFLYSPLLVIRNLALQQRLPQHAWATGFSVLYAAAGVGYGAAGLTAAALLDTAGPAPAFIACTLITLGIGSLSLLGERLHPRPTTP</sequence>
<evidence type="ECO:0000256" key="6">
    <source>
        <dbReference type="SAM" id="Phobius"/>
    </source>
</evidence>
<evidence type="ECO:0000313" key="8">
    <source>
        <dbReference type="Proteomes" id="UP000318103"/>
    </source>
</evidence>
<dbReference type="GO" id="GO:0005886">
    <property type="term" value="C:plasma membrane"/>
    <property type="evidence" value="ECO:0007669"/>
    <property type="project" value="UniProtKB-SubCell"/>
</dbReference>
<keyword evidence="5 6" id="KW-0472">Membrane</keyword>
<comment type="caution">
    <text evidence="7">The sequence shown here is derived from an EMBL/GenBank/DDBJ whole genome shotgun (WGS) entry which is preliminary data.</text>
</comment>
<dbReference type="OrthoDB" id="3541730at2"/>
<evidence type="ECO:0000256" key="1">
    <source>
        <dbReference type="ARBA" id="ARBA00004651"/>
    </source>
</evidence>
<dbReference type="Proteomes" id="UP000318103">
    <property type="component" value="Unassembled WGS sequence"/>
</dbReference>
<keyword evidence="4 6" id="KW-1133">Transmembrane helix</keyword>
<feature type="transmembrane region" description="Helical" evidence="6">
    <location>
        <begin position="133"/>
        <end position="154"/>
    </location>
</feature>
<feature type="transmembrane region" description="Helical" evidence="6">
    <location>
        <begin position="189"/>
        <end position="206"/>
    </location>
</feature>
<evidence type="ECO:0000256" key="3">
    <source>
        <dbReference type="ARBA" id="ARBA00022692"/>
    </source>
</evidence>
<feature type="transmembrane region" description="Helical" evidence="6">
    <location>
        <begin position="226"/>
        <end position="246"/>
    </location>
</feature>
<evidence type="ECO:0000256" key="4">
    <source>
        <dbReference type="ARBA" id="ARBA00022989"/>
    </source>
</evidence>
<feature type="transmembrane region" description="Helical" evidence="6">
    <location>
        <begin position="166"/>
        <end position="183"/>
    </location>
</feature>
<protein>
    <recommendedName>
        <fullName evidence="9">MFS transporter</fullName>
    </recommendedName>
</protein>
<feature type="transmembrane region" description="Helical" evidence="6">
    <location>
        <begin position="45"/>
        <end position="68"/>
    </location>
</feature>
<name>A0A542TH40_9ACTN</name>
<feature type="transmembrane region" description="Helical" evidence="6">
    <location>
        <begin position="252"/>
        <end position="271"/>
    </location>
</feature>
<evidence type="ECO:0000313" key="7">
    <source>
        <dbReference type="EMBL" id="TQK86164.1"/>
    </source>
</evidence>